<name>G7YVU7_CLOSI</name>
<dbReference type="Proteomes" id="UP000008909">
    <property type="component" value="Unassembled WGS sequence"/>
</dbReference>
<reference key="2">
    <citation type="submission" date="2011-10" db="EMBL/GenBank/DDBJ databases">
        <title>The genome and transcriptome sequence of Clonorchis sinensis provide insights into the carcinogenic liver fluke.</title>
        <authorList>
            <person name="Wang X."/>
            <person name="Huang Y."/>
            <person name="Chen W."/>
            <person name="Liu H."/>
            <person name="Guo L."/>
            <person name="Chen Y."/>
            <person name="Luo F."/>
            <person name="Zhou W."/>
            <person name="Sun J."/>
            <person name="Mao Q."/>
            <person name="Liang P."/>
            <person name="Zhou C."/>
            <person name="Tian Y."/>
            <person name="Men J."/>
            <person name="Lv X."/>
            <person name="Huang L."/>
            <person name="Zhou J."/>
            <person name="Hu Y."/>
            <person name="Li R."/>
            <person name="Zhang F."/>
            <person name="Lei H."/>
            <person name="Li X."/>
            <person name="Hu X."/>
            <person name="Liang C."/>
            <person name="Xu J."/>
            <person name="Wu Z."/>
            <person name="Yu X."/>
        </authorList>
    </citation>
    <scope>NUCLEOTIDE SEQUENCE</scope>
    <source>
        <strain>Henan</strain>
    </source>
</reference>
<proteinExistence type="predicted"/>
<reference evidence="1" key="1">
    <citation type="journal article" date="2011" name="Genome Biol.">
        <title>The draft genome of the carcinogenic human liver fluke Clonorchis sinensis.</title>
        <authorList>
            <person name="Wang X."/>
            <person name="Chen W."/>
            <person name="Huang Y."/>
            <person name="Sun J."/>
            <person name="Men J."/>
            <person name="Liu H."/>
            <person name="Luo F."/>
            <person name="Guo L."/>
            <person name="Lv X."/>
            <person name="Deng C."/>
            <person name="Zhou C."/>
            <person name="Fan Y."/>
            <person name="Li X."/>
            <person name="Huang L."/>
            <person name="Hu Y."/>
            <person name="Liang C."/>
            <person name="Hu X."/>
            <person name="Xu J."/>
            <person name="Yu X."/>
        </authorList>
    </citation>
    <scope>NUCLEOTIDE SEQUENCE [LARGE SCALE GENOMIC DNA]</scope>
    <source>
        <strain evidence="1">Henan</strain>
    </source>
</reference>
<sequence>MFFCVPYTLDTPKLSNGFQASVTVSDWEVPAGRPIDHHSKDVHYVVIDGAVLLTRKHVCLFRREISDQQSNNCPGLKTLSTNVSVQMHQGIARVDFIFNRTFVILYCVHGMWHNLNGLELPVGPGIYASFVKRNEQEDRFHKFQRDLENLVANIQLQKVWAPWQYPTPRTTMTFTAKNTFMPHRPSRRRPGRLIGCIQQGGDLDERSRQTGEVLERFSSPRFRMRTVALDVSVVTTSSNCNYHDVSRQSDANSME</sequence>
<gene>
    <name evidence="1" type="ORF">CLF_112105</name>
</gene>
<dbReference type="EMBL" id="DF144527">
    <property type="protein sequence ID" value="GAA57077.1"/>
    <property type="molecule type" value="Genomic_DNA"/>
</dbReference>
<dbReference type="AlphaFoldDB" id="G7YVU7"/>
<evidence type="ECO:0000313" key="1">
    <source>
        <dbReference type="EMBL" id="GAA57077.1"/>
    </source>
</evidence>
<keyword evidence="2" id="KW-1185">Reference proteome</keyword>
<accession>G7YVU7</accession>
<evidence type="ECO:0000313" key="2">
    <source>
        <dbReference type="Proteomes" id="UP000008909"/>
    </source>
</evidence>
<protein>
    <submittedName>
        <fullName evidence="1">Uncharacterized protein</fullName>
    </submittedName>
</protein>
<organism evidence="1 2">
    <name type="scientific">Clonorchis sinensis</name>
    <name type="common">Chinese liver fluke</name>
    <dbReference type="NCBI Taxonomy" id="79923"/>
    <lineage>
        <taxon>Eukaryota</taxon>
        <taxon>Metazoa</taxon>
        <taxon>Spiralia</taxon>
        <taxon>Lophotrochozoa</taxon>
        <taxon>Platyhelminthes</taxon>
        <taxon>Trematoda</taxon>
        <taxon>Digenea</taxon>
        <taxon>Opisthorchiida</taxon>
        <taxon>Opisthorchiata</taxon>
        <taxon>Opisthorchiidae</taxon>
        <taxon>Clonorchis</taxon>
    </lineage>
</organism>